<feature type="compositionally biased region" description="Polar residues" evidence="1">
    <location>
        <begin position="31"/>
        <end position="48"/>
    </location>
</feature>
<gene>
    <name evidence="2" type="primary">cid11</name>
    <name evidence="2" type="ORF">SNAT2548_LOCUS26182</name>
</gene>
<accession>A0A812S7Q9</accession>
<organism evidence="2 3">
    <name type="scientific">Symbiodinium natans</name>
    <dbReference type="NCBI Taxonomy" id="878477"/>
    <lineage>
        <taxon>Eukaryota</taxon>
        <taxon>Sar</taxon>
        <taxon>Alveolata</taxon>
        <taxon>Dinophyceae</taxon>
        <taxon>Suessiales</taxon>
        <taxon>Symbiodiniaceae</taxon>
        <taxon>Symbiodinium</taxon>
    </lineage>
</organism>
<dbReference type="AlphaFoldDB" id="A0A812S7Q9"/>
<keyword evidence="3" id="KW-1185">Reference proteome</keyword>
<dbReference type="EMBL" id="CAJNDS010002422">
    <property type="protein sequence ID" value="CAE7468044.1"/>
    <property type="molecule type" value="Genomic_DNA"/>
</dbReference>
<feature type="region of interest" description="Disordered" evidence="1">
    <location>
        <begin position="28"/>
        <end position="58"/>
    </location>
</feature>
<comment type="caution">
    <text evidence="2">The sequence shown here is derived from an EMBL/GenBank/DDBJ whole genome shotgun (WGS) entry which is preliminary data.</text>
</comment>
<sequence length="113" mass="12259">MALVSLLGSSRLARPLLLRRCAASAPLQALGPNSPSSSSRTGLAQVTRTGEDKPASLSAWWRRRQDGGSARALPPEVAQRLSQELAQYAADLQPSPDLVAQKDEFLKRLQLPW</sequence>
<proteinExistence type="predicted"/>
<reference evidence="2" key="1">
    <citation type="submission" date="2021-02" db="EMBL/GenBank/DDBJ databases">
        <authorList>
            <person name="Dougan E. K."/>
            <person name="Rhodes N."/>
            <person name="Thang M."/>
            <person name="Chan C."/>
        </authorList>
    </citation>
    <scope>NUCLEOTIDE SEQUENCE</scope>
</reference>
<name>A0A812S7Q9_9DINO</name>
<evidence type="ECO:0000256" key="1">
    <source>
        <dbReference type="SAM" id="MobiDB-lite"/>
    </source>
</evidence>
<evidence type="ECO:0000313" key="2">
    <source>
        <dbReference type="EMBL" id="CAE7468044.1"/>
    </source>
</evidence>
<evidence type="ECO:0000313" key="3">
    <source>
        <dbReference type="Proteomes" id="UP000604046"/>
    </source>
</evidence>
<dbReference type="Proteomes" id="UP000604046">
    <property type="component" value="Unassembled WGS sequence"/>
</dbReference>
<protein>
    <submittedName>
        <fullName evidence="2">Cid11 protein</fullName>
    </submittedName>
</protein>